<sequence>MGGGSSNGSSPIGSPSSSIQTGKGKWFSELFSPEWEGKMVLCAFGSILESETILFAFGLVRKIGNDSPSVWALGIRKWFLDFISGSVGNLKRSN</sequence>
<feature type="compositionally biased region" description="Low complexity" evidence="1">
    <location>
        <begin position="7"/>
        <end position="19"/>
    </location>
</feature>
<feature type="region of interest" description="Disordered" evidence="1">
    <location>
        <begin position="1"/>
        <end position="23"/>
    </location>
</feature>
<dbReference type="AlphaFoldDB" id="A0A397S1H6"/>
<evidence type="ECO:0000313" key="2">
    <source>
        <dbReference type="EMBL" id="RIA79808.1"/>
    </source>
</evidence>
<evidence type="ECO:0000256" key="1">
    <source>
        <dbReference type="SAM" id="MobiDB-lite"/>
    </source>
</evidence>
<organism evidence="2 3">
    <name type="scientific">Glomus cerebriforme</name>
    <dbReference type="NCBI Taxonomy" id="658196"/>
    <lineage>
        <taxon>Eukaryota</taxon>
        <taxon>Fungi</taxon>
        <taxon>Fungi incertae sedis</taxon>
        <taxon>Mucoromycota</taxon>
        <taxon>Glomeromycotina</taxon>
        <taxon>Glomeromycetes</taxon>
        <taxon>Glomerales</taxon>
        <taxon>Glomeraceae</taxon>
        <taxon>Glomus</taxon>
    </lineage>
</organism>
<dbReference type="Proteomes" id="UP000265703">
    <property type="component" value="Unassembled WGS sequence"/>
</dbReference>
<accession>A0A397S1H6</accession>
<protein>
    <submittedName>
        <fullName evidence="2">Uncharacterized protein</fullName>
    </submittedName>
</protein>
<reference evidence="2 3" key="1">
    <citation type="submission" date="2018-06" db="EMBL/GenBank/DDBJ databases">
        <title>Comparative genomics reveals the genomic features of Rhizophagus irregularis, R. cerebriforme, R. diaphanum and Gigaspora rosea, and their symbiotic lifestyle signature.</title>
        <authorList>
            <person name="Morin E."/>
            <person name="San Clemente H."/>
            <person name="Chen E.C.H."/>
            <person name="De La Providencia I."/>
            <person name="Hainaut M."/>
            <person name="Kuo A."/>
            <person name="Kohler A."/>
            <person name="Murat C."/>
            <person name="Tang N."/>
            <person name="Roy S."/>
            <person name="Loubradou J."/>
            <person name="Henrissat B."/>
            <person name="Grigoriev I.V."/>
            <person name="Corradi N."/>
            <person name="Roux C."/>
            <person name="Martin F.M."/>
        </authorList>
    </citation>
    <scope>NUCLEOTIDE SEQUENCE [LARGE SCALE GENOMIC DNA]</scope>
    <source>
        <strain evidence="2 3">DAOM 227022</strain>
    </source>
</reference>
<comment type="caution">
    <text evidence="2">The sequence shown here is derived from an EMBL/GenBank/DDBJ whole genome shotgun (WGS) entry which is preliminary data.</text>
</comment>
<name>A0A397S1H6_9GLOM</name>
<gene>
    <name evidence="2" type="ORF">C1645_839882</name>
</gene>
<keyword evidence="3" id="KW-1185">Reference proteome</keyword>
<evidence type="ECO:0000313" key="3">
    <source>
        <dbReference type="Proteomes" id="UP000265703"/>
    </source>
</evidence>
<proteinExistence type="predicted"/>
<dbReference type="EMBL" id="QKYT01001138">
    <property type="protein sequence ID" value="RIA79808.1"/>
    <property type="molecule type" value="Genomic_DNA"/>
</dbReference>